<dbReference type="HOGENOM" id="CLU_2775869_0_0_1"/>
<evidence type="ECO:0000313" key="1">
    <source>
        <dbReference type="EMBL" id="KIR44051.1"/>
    </source>
</evidence>
<dbReference type="EMBL" id="KN848024">
    <property type="protein sequence ID" value="KIR44051.1"/>
    <property type="molecule type" value="Genomic_DNA"/>
</dbReference>
<accession>A0A0D0V981</accession>
<proteinExistence type="predicted"/>
<sequence>MMNPYYAGGLGIPYMMGMSGPGYSLGASIYGIGMGTGTLYPYGMATTNPYAYTGMLIAELTGWQYGIGF</sequence>
<name>A0A0D0V981_CRYGA</name>
<gene>
    <name evidence="1" type="ORF">I312_06741</name>
</gene>
<dbReference type="AlphaFoldDB" id="A0A0D0V981"/>
<protein>
    <submittedName>
        <fullName evidence="1">Uncharacterized protein</fullName>
    </submittedName>
</protein>
<organism evidence="1">
    <name type="scientific">Cryptococcus bacillisporus CA1280</name>
    <dbReference type="NCBI Taxonomy" id="1296109"/>
    <lineage>
        <taxon>Eukaryota</taxon>
        <taxon>Fungi</taxon>
        <taxon>Dikarya</taxon>
        <taxon>Basidiomycota</taxon>
        <taxon>Agaricomycotina</taxon>
        <taxon>Tremellomycetes</taxon>
        <taxon>Tremellales</taxon>
        <taxon>Cryptococcaceae</taxon>
        <taxon>Cryptococcus</taxon>
        <taxon>Cryptococcus gattii species complex</taxon>
    </lineage>
</organism>
<reference evidence="1" key="1">
    <citation type="submission" date="2015-01" db="EMBL/GenBank/DDBJ databases">
        <title>The Genome Sequence of Cryptococcus gattii CA1280.</title>
        <authorList>
            <consortium name="The Broad Institute Genomics Platform"/>
            <person name="Cuomo C."/>
            <person name="Litvintseva A."/>
            <person name="Chen Y."/>
            <person name="Heitman J."/>
            <person name="Sun S."/>
            <person name="Springer D."/>
            <person name="Dromer F."/>
            <person name="Young S."/>
            <person name="Zeng Q."/>
            <person name="Gargeya S."/>
            <person name="Abouelleil A."/>
            <person name="Alvarado L."/>
            <person name="Chapman S.B."/>
            <person name="Gainer-Dewar J."/>
            <person name="Goldberg J."/>
            <person name="Griggs A."/>
            <person name="Gujja S."/>
            <person name="Hansen M."/>
            <person name="Howarth C."/>
            <person name="Imamovic A."/>
            <person name="Larimer J."/>
            <person name="Murphy C."/>
            <person name="Naylor J."/>
            <person name="Pearson M."/>
            <person name="Priest M."/>
            <person name="Roberts A."/>
            <person name="Saif S."/>
            <person name="Shea T."/>
            <person name="Sykes S."/>
            <person name="Wortman J."/>
            <person name="Nusbaum C."/>
            <person name="Birren B."/>
        </authorList>
    </citation>
    <scope>NUCLEOTIDE SEQUENCE [LARGE SCALE GENOMIC DNA]</scope>
    <source>
        <strain evidence="1">CA1280</strain>
    </source>
</reference>